<dbReference type="EMBL" id="JAVRRD010000001">
    <property type="protein sequence ID" value="KAK5064598.1"/>
    <property type="molecule type" value="Genomic_DNA"/>
</dbReference>
<feature type="compositionally biased region" description="Polar residues" evidence="1">
    <location>
        <begin position="237"/>
        <end position="266"/>
    </location>
</feature>
<feature type="region of interest" description="Disordered" evidence="1">
    <location>
        <begin position="237"/>
        <end position="306"/>
    </location>
</feature>
<feature type="domain" description="WSC" evidence="4">
    <location>
        <begin position="30"/>
        <end position="117"/>
    </location>
</feature>
<feature type="region of interest" description="Disordered" evidence="1">
    <location>
        <begin position="177"/>
        <end position="199"/>
    </location>
</feature>
<evidence type="ECO:0000256" key="2">
    <source>
        <dbReference type="SAM" id="Phobius"/>
    </source>
</evidence>
<feature type="chain" id="PRO_5043384508" description="WSC domain-containing protein" evidence="3">
    <location>
        <begin position="31"/>
        <end position="347"/>
    </location>
</feature>
<accession>A0AAV9NU92</accession>
<dbReference type="PROSITE" id="PS51212">
    <property type="entry name" value="WSC"/>
    <property type="match status" value="1"/>
</dbReference>
<feature type="compositionally biased region" description="Polar residues" evidence="1">
    <location>
        <begin position="328"/>
        <end position="337"/>
    </location>
</feature>
<dbReference type="Pfam" id="PF01822">
    <property type="entry name" value="WSC"/>
    <property type="match status" value="1"/>
</dbReference>
<feature type="region of interest" description="Disordered" evidence="1">
    <location>
        <begin position="141"/>
        <end position="161"/>
    </location>
</feature>
<keyword evidence="2" id="KW-0472">Membrane</keyword>
<name>A0AAV9NU92_9EURO</name>
<comment type="caution">
    <text evidence="5">The sequence shown here is derived from an EMBL/GenBank/DDBJ whole genome shotgun (WGS) entry which is preliminary data.</text>
</comment>
<dbReference type="InterPro" id="IPR002889">
    <property type="entry name" value="WSC_carb-bd"/>
</dbReference>
<evidence type="ECO:0000313" key="5">
    <source>
        <dbReference type="EMBL" id="KAK5064598.1"/>
    </source>
</evidence>
<sequence length="347" mass="36702">MAIYTHPRSCRTPAILYAILHLFLASQVHGLAISYCSPENNAGSFPAYNYIYQSNGECQTHCGGDYAFAVIQGLNCWCSNYIPSDQVSTYDCNQACPGFPDEWCGSTDAGLYGYFALGSITPLGTSAGSAASKTSSSTFISTTRDSSSITSSGPASSPTEVYTSVTTVTGEVRTVIITPSPTATAEGTLGQSSTGDGGGGVNTGKVVGIVLGVVLGLCALIGIAVWLWFRRRRQSRDQASGTESTFTNNHGEKSPSNNVPSRQVSQLSSSGLLGNKAPRLNIAGIPPGNDPRSADPSSSAFDRRSLGTDQRLNPYALYIHDEARHSDVSLQDNQDYSRQLRVANPDP</sequence>
<feature type="transmembrane region" description="Helical" evidence="2">
    <location>
        <begin position="206"/>
        <end position="229"/>
    </location>
</feature>
<feature type="compositionally biased region" description="Low complexity" evidence="1">
    <location>
        <begin position="141"/>
        <end position="157"/>
    </location>
</feature>
<keyword evidence="6" id="KW-1185">Reference proteome</keyword>
<keyword evidence="2" id="KW-1133">Transmembrane helix</keyword>
<dbReference type="GeneID" id="89968654"/>
<dbReference type="SMART" id="SM00321">
    <property type="entry name" value="WSC"/>
    <property type="match status" value="1"/>
</dbReference>
<protein>
    <recommendedName>
        <fullName evidence="4">WSC domain-containing protein</fullName>
    </recommendedName>
</protein>
<evidence type="ECO:0000256" key="3">
    <source>
        <dbReference type="SAM" id="SignalP"/>
    </source>
</evidence>
<dbReference type="AlphaFoldDB" id="A0AAV9NU92"/>
<keyword evidence="3" id="KW-0732">Signal</keyword>
<keyword evidence="2" id="KW-0812">Transmembrane</keyword>
<dbReference type="Proteomes" id="UP001358417">
    <property type="component" value="Unassembled WGS sequence"/>
</dbReference>
<evidence type="ECO:0000313" key="6">
    <source>
        <dbReference type="Proteomes" id="UP001358417"/>
    </source>
</evidence>
<reference evidence="5 6" key="1">
    <citation type="submission" date="2023-08" db="EMBL/GenBank/DDBJ databases">
        <title>Black Yeasts Isolated from many extreme environments.</title>
        <authorList>
            <person name="Coleine C."/>
            <person name="Stajich J.E."/>
            <person name="Selbmann L."/>
        </authorList>
    </citation>
    <scope>NUCLEOTIDE SEQUENCE [LARGE SCALE GENOMIC DNA]</scope>
    <source>
        <strain evidence="5 6">CCFEE 5792</strain>
    </source>
</reference>
<feature type="region of interest" description="Disordered" evidence="1">
    <location>
        <begin position="323"/>
        <end position="347"/>
    </location>
</feature>
<evidence type="ECO:0000256" key="1">
    <source>
        <dbReference type="SAM" id="MobiDB-lite"/>
    </source>
</evidence>
<organism evidence="5 6">
    <name type="scientific">Exophiala bonariae</name>
    <dbReference type="NCBI Taxonomy" id="1690606"/>
    <lineage>
        <taxon>Eukaryota</taxon>
        <taxon>Fungi</taxon>
        <taxon>Dikarya</taxon>
        <taxon>Ascomycota</taxon>
        <taxon>Pezizomycotina</taxon>
        <taxon>Eurotiomycetes</taxon>
        <taxon>Chaetothyriomycetidae</taxon>
        <taxon>Chaetothyriales</taxon>
        <taxon>Herpotrichiellaceae</taxon>
        <taxon>Exophiala</taxon>
    </lineage>
</organism>
<evidence type="ECO:0000259" key="4">
    <source>
        <dbReference type="PROSITE" id="PS51212"/>
    </source>
</evidence>
<gene>
    <name evidence="5" type="ORF">LTR84_000432</name>
</gene>
<dbReference type="RefSeq" id="XP_064711922.1">
    <property type="nucleotide sequence ID" value="XM_064844062.1"/>
</dbReference>
<proteinExistence type="predicted"/>
<feature type="signal peptide" evidence="3">
    <location>
        <begin position="1"/>
        <end position="30"/>
    </location>
</feature>